<dbReference type="InterPro" id="IPR011257">
    <property type="entry name" value="DNA_glycosylase"/>
</dbReference>
<proteinExistence type="predicted"/>
<keyword evidence="8" id="KW-0862">Zinc</keyword>
<evidence type="ECO:0000256" key="9">
    <source>
        <dbReference type="ARBA" id="ARBA00023015"/>
    </source>
</evidence>
<dbReference type="GO" id="GO:0008270">
    <property type="term" value="F:zinc ion binding"/>
    <property type="evidence" value="ECO:0007669"/>
    <property type="project" value="InterPro"/>
</dbReference>
<dbReference type="GO" id="GO:0032259">
    <property type="term" value="P:methylation"/>
    <property type="evidence" value="ECO:0007669"/>
    <property type="project" value="UniProtKB-KW"/>
</dbReference>
<dbReference type="EC" id="3.2.2.21" evidence="3"/>
<keyword evidence="12" id="KW-0804">Transcription</keyword>
<protein>
    <recommendedName>
        <fullName evidence="3">DNA-3-methyladenine glycosylase II</fullName>
        <ecNumber evidence="3">3.2.2.21</ecNumber>
    </recommendedName>
</protein>
<dbReference type="STRING" id="317018.AVL63_06175"/>
<dbReference type="RefSeq" id="WP_058889297.1">
    <property type="nucleotide sequence ID" value="NZ_LQBM01000004.1"/>
</dbReference>
<comment type="caution">
    <text evidence="16">The sequence shown here is derived from an EMBL/GenBank/DDBJ whole genome shotgun (WGS) entry which is preliminary data.</text>
</comment>
<evidence type="ECO:0000256" key="6">
    <source>
        <dbReference type="ARBA" id="ARBA00022723"/>
    </source>
</evidence>
<dbReference type="GO" id="GO:0006285">
    <property type="term" value="P:base-excision repair, AP site formation"/>
    <property type="evidence" value="ECO:0007669"/>
    <property type="project" value="TreeGrafter"/>
</dbReference>
<evidence type="ECO:0000256" key="10">
    <source>
        <dbReference type="ARBA" id="ARBA00023125"/>
    </source>
</evidence>
<dbReference type="Pfam" id="PF06029">
    <property type="entry name" value="AlkA_N"/>
    <property type="match status" value="2"/>
</dbReference>
<dbReference type="SUPFAM" id="SSF55945">
    <property type="entry name" value="TATA-box binding protein-like"/>
    <property type="match status" value="2"/>
</dbReference>
<accession>A0A0W8IDT2</accession>
<dbReference type="PANTHER" id="PTHR43003:SF13">
    <property type="entry name" value="DNA-3-METHYLADENINE GLYCOSYLASE 2"/>
    <property type="match status" value="1"/>
</dbReference>
<dbReference type="SUPFAM" id="SSF46689">
    <property type="entry name" value="Homeodomain-like"/>
    <property type="match status" value="1"/>
</dbReference>
<evidence type="ECO:0000256" key="14">
    <source>
        <dbReference type="SAM" id="MobiDB-lite"/>
    </source>
</evidence>
<dbReference type="Gene3D" id="3.30.310.20">
    <property type="entry name" value="DNA-3-methyladenine glycosylase AlkA, N-terminal domain"/>
    <property type="match status" value="1"/>
</dbReference>
<evidence type="ECO:0000313" key="16">
    <source>
        <dbReference type="EMBL" id="KUG58065.1"/>
    </source>
</evidence>
<dbReference type="CDD" id="cd00056">
    <property type="entry name" value="ENDO3c"/>
    <property type="match status" value="1"/>
</dbReference>
<evidence type="ECO:0000259" key="15">
    <source>
        <dbReference type="PROSITE" id="PS01124"/>
    </source>
</evidence>
<sequence>MDQEDEFQRRYRAVRSRDRRFDGQFFTAVSSTMIYCRPSCPAQTPQPQNVTFYSTSAAAHENGYRACKRCLPEATPGTPEWNIRQDLAGRAMRLIREGTMNDGGVAALSATLGYSSRHLHRTLRAELGAGPLALARAHRVHLARSLLVSTSLPITEIAFASGFSSVRQFNDTARTVLGAAPREIRRRAHRAGVPAGPPGPGTTESSPGQPFALRLDLPVRAPFNAIEVFRFLAERAIPGVEAVQFHEETLIYARTLRLAHGPAAIQVTATPVQTSPAQRTPSPGPAPSPAPAPAPAPATVPSAVPAGQEPARRRLDWQLHLECELSAWADIPVAVAVARRLFDLDADPLAVQDALSVDPVLAPLVARAPGLRIPGTADGPEYLIRAIVGQQISVAAARSHLTRLVDALGTAQESSFTGLYRLFPTPEEILAGVPAPPSRTDSTLPVALDPQRPLRLPARSIATVRRAAAAVASGELNLHQGADTRELHEALTAMPGIGPWTASYLMLRVLGDPDVWMSGDVVLLSSAKMLGLLNPELKKTAAHRRLQTHAQRWSPWRSYAAMHLWHAAATAAEHPPGHTRKDTAP</sequence>
<dbReference type="Proteomes" id="UP000054023">
    <property type="component" value="Unassembled WGS sequence"/>
</dbReference>
<evidence type="ECO:0000256" key="3">
    <source>
        <dbReference type="ARBA" id="ARBA00012000"/>
    </source>
</evidence>
<dbReference type="Gene3D" id="1.10.340.30">
    <property type="entry name" value="Hypothetical protein, domain 2"/>
    <property type="match status" value="1"/>
</dbReference>
<dbReference type="InterPro" id="IPR009057">
    <property type="entry name" value="Homeodomain-like_sf"/>
</dbReference>
<dbReference type="GO" id="GO:0032131">
    <property type="term" value="F:alkylated DNA binding"/>
    <property type="evidence" value="ECO:0007669"/>
    <property type="project" value="TreeGrafter"/>
</dbReference>
<dbReference type="SMART" id="SM00342">
    <property type="entry name" value="HTH_ARAC"/>
    <property type="match status" value="1"/>
</dbReference>
<keyword evidence="7" id="KW-0227">DNA damage</keyword>
<dbReference type="Pfam" id="PF12833">
    <property type="entry name" value="HTH_18"/>
    <property type="match status" value="1"/>
</dbReference>
<dbReference type="OrthoDB" id="9811249at2"/>
<keyword evidence="4" id="KW-0489">Methyltransferase</keyword>
<dbReference type="PROSITE" id="PS01124">
    <property type="entry name" value="HTH_ARAC_FAMILY_2"/>
    <property type="match status" value="1"/>
</dbReference>
<dbReference type="GO" id="GO:0008725">
    <property type="term" value="F:DNA-3-methyladenine glycosylase activity"/>
    <property type="evidence" value="ECO:0007669"/>
    <property type="project" value="TreeGrafter"/>
</dbReference>
<evidence type="ECO:0000256" key="7">
    <source>
        <dbReference type="ARBA" id="ARBA00022763"/>
    </source>
</evidence>
<dbReference type="GO" id="GO:0008168">
    <property type="term" value="F:methyltransferase activity"/>
    <property type="evidence" value="ECO:0007669"/>
    <property type="project" value="UniProtKB-KW"/>
</dbReference>
<evidence type="ECO:0000313" key="17">
    <source>
        <dbReference type="Proteomes" id="UP000054023"/>
    </source>
</evidence>
<reference evidence="17" key="1">
    <citation type="submission" date="2015-12" db="EMBL/GenBank/DDBJ databases">
        <authorList>
            <person name="Nair G.R."/>
            <person name="Kaur G."/>
            <person name="Mayilraj S."/>
        </authorList>
    </citation>
    <scope>NUCLEOTIDE SEQUENCE [LARGE SCALE GENOMIC DNA]</scope>
    <source>
        <strain evidence="17">CD08_7</strain>
    </source>
</reference>
<dbReference type="InterPro" id="IPR051912">
    <property type="entry name" value="Alkylbase_DNA_Glycosylase/TA"/>
</dbReference>
<dbReference type="Gene3D" id="3.40.10.10">
    <property type="entry name" value="DNA Methylphosphotriester Repair Domain"/>
    <property type="match status" value="1"/>
</dbReference>
<evidence type="ECO:0000256" key="4">
    <source>
        <dbReference type="ARBA" id="ARBA00022603"/>
    </source>
</evidence>
<comment type="catalytic activity">
    <reaction evidence="1">
        <text>Hydrolysis of alkylated DNA, releasing 3-methyladenine, 3-methylguanine, 7-methylguanine and 7-methyladenine.</text>
        <dbReference type="EC" id="3.2.2.21"/>
    </reaction>
</comment>
<dbReference type="GO" id="GO:0006307">
    <property type="term" value="P:DNA alkylation repair"/>
    <property type="evidence" value="ECO:0007669"/>
    <property type="project" value="TreeGrafter"/>
</dbReference>
<comment type="cofactor">
    <cofactor evidence="2">
        <name>Zn(2+)</name>
        <dbReference type="ChEBI" id="CHEBI:29105"/>
    </cofactor>
</comment>
<dbReference type="SMART" id="SM01009">
    <property type="entry name" value="AlkA_N"/>
    <property type="match status" value="1"/>
</dbReference>
<dbReference type="PANTHER" id="PTHR43003">
    <property type="entry name" value="DNA-3-METHYLADENINE GLYCOSYLASE"/>
    <property type="match status" value="1"/>
</dbReference>
<dbReference type="InterPro" id="IPR003265">
    <property type="entry name" value="HhH-GPD_domain"/>
</dbReference>
<dbReference type="GO" id="GO:0043916">
    <property type="term" value="F:DNA-7-methylguanine glycosylase activity"/>
    <property type="evidence" value="ECO:0007669"/>
    <property type="project" value="TreeGrafter"/>
</dbReference>
<dbReference type="GO" id="GO:0005737">
    <property type="term" value="C:cytoplasm"/>
    <property type="evidence" value="ECO:0007669"/>
    <property type="project" value="TreeGrafter"/>
</dbReference>
<dbReference type="GO" id="GO:0043565">
    <property type="term" value="F:sequence-specific DNA binding"/>
    <property type="evidence" value="ECO:0007669"/>
    <property type="project" value="InterPro"/>
</dbReference>
<keyword evidence="17" id="KW-1185">Reference proteome</keyword>
<keyword evidence="10" id="KW-0238">DNA-binding</keyword>
<dbReference type="Gene3D" id="1.10.1670.10">
    <property type="entry name" value="Helix-hairpin-Helix base-excision DNA repair enzymes (C-terminal)"/>
    <property type="match status" value="1"/>
</dbReference>
<evidence type="ECO:0000256" key="12">
    <source>
        <dbReference type="ARBA" id="ARBA00023163"/>
    </source>
</evidence>
<dbReference type="InterPro" id="IPR018060">
    <property type="entry name" value="HTH_AraC"/>
</dbReference>
<dbReference type="Pfam" id="PF02805">
    <property type="entry name" value="Ada_Zn_binding"/>
    <property type="match status" value="1"/>
</dbReference>
<dbReference type="GO" id="GO:0003700">
    <property type="term" value="F:DNA-binding transcription factor activity"/>
    <property type="evidence" value="ECO:0007669"/>
    <property type="project" value="InterPro"/>
</dbReference>
<dbReference type="SMART" id="SM00478">
    <property type="entry name" value="ENDO3c"/>
    <property type="match status" value="1"/>
</dbReference>
<evidence type="ECO:0000256" key="2">
    <source>
        <dbReference type="ARBA" id="ARBA00001947"/>
    </source>
</evidence>
<evidence type="ECO:0000256" key="1">
    <source>
        <dbReference type="ARBA" id="ARBA00000086"/>
    </source>
</evidence>
<gene>
    <name evidence="16" type="ORF">AVL63_06175</name>
</gene>
<dbReference type="InterPro" id="IPR037046">
    <property type="entry name" value="AlkA_N_sf"/>
</dbReference>
<keyword evidence="5" id="KW-0808">Transferase</keyword>
<feature type="region of interest" description="Disordered" evidence="14">
    <location>
        <begin position="269"/>
        <end position="304"/>
    </location>
</feature>
<dbReference type="PROSITE" id="PS00041">
    <property type="entry name" value="HTH_ARAC_FAMILY_1"/>
    <property type="match status" value="1"/>
</dbReference>
<feature type="region of interest" description="Disordered" evidence="14">
    <location>
        <begin position="190"/>
        <end position="210"/>
    </location>
</feature>
<dbReference type="InterPro" id="IPR004026">
    <property type="entry name" value="Ada_DNA_repair_Zn-bd"/>
</dbReference>
<feature type="domain" description="HTH araC/xylS-type" evidence="15">
    <location>
        <begin position="89"/>
        <end position="187"/>
    </location>
</feature>
<dbReference type="EMBL" id="LQBM01000004">
    <property type="protein sequence ID" value="KUG58065.1"/>
    <property type="molecule type" value="Genomic_DNA"/>
</dbReference>
<evidence type="ECO:0000256" key="13">
    <source>
        <dbReference type="ARBA" id="ARBA00023204"/>
    </source>
</evidence>
<feature type="compositionally biased region" description="Polar residues" evidence="14">
    <location>
        <begin position="269"/>
        <end position="279"/>
    </location>
</feature>
<keyword evidence="13" id="KW-0234">DNA repair</keyword>
<keyword evidence="9" id="KW-0805">Transcription regulation</keyword>
<dbReference type="SUPFAM" id="SSF48150">
    <property type="entry name" value="DNA-glycosylase"/>
    <property type="match status" value="1"/>
</dbReference>
<dbReference type="InterPro" id="IPR035451">
    <property type="entry name" value="Ada-like_dom_sf"/>
</dbReference>
<keyword evidence="6" id="KW-0479">Metal-binding</keyword>
<evidence type="ECO:0000256" key="11">
    <source>
        <dbReference type="ARBA" id="ARBA00023159"/>
    </source>
</evidence>
<dbReference type="SUPFAM" id="SSF57884">
    <property type="entry name" value="Ada DNA repair protein, N-terminal domain (N-Ada 10)"/>
    <property type="match status" value="1"/>
</dbReference>
<keyword evidence="11" id="KW-0010">Activator</keyword>
<dbReference type="GO" id="GO:0032993">
    <property type="term" value="C:protein-DNA complex"/>
    <property type="evidence" value="ECO:0007669"/>
    <property type="project" value="TreeGrafter"/>
</dbReference>
<dbReference type="InterPro" id="IPR010316">
    <property type="entry name" value="AlkA_N"/>
</dbReference>
<organism evidence="16 17">
    <name type="scientific">Nesterenkonia jeotgali</name>
    <dbReference type="NCBI Taxonomy" id="317018"/>
    <lineage>
        <taxon>Bacteria</taxon>
        <taxon>Bacillati</taxon>
        <taxon>Actinomycetota</taxon>
        <taxon>Actinomycetes</taxon>
        <taxon>Micrococcales</taxon>
        <taxon>Micrococcaceae</taxon>
        <taxon>Nesterenkonia</taxon>
    </lineage>
</organism>
<dbReference type="AlphaFoldDB" id="A0A0W8IDT2"/>
<dbReference type="InterPro" id="IPR023170">
    <property type="entry name" value="HhH_base_excis_C"/>
</dbReference>
<dbReference type="Gene3D" id="1.10.10.60">
    <property type="entry name" value="Homeodomain-like"/>
    <property type="match status" value="1"/>
</dbReference>
<name>A0A0W8IDT2_9MICC</name>
<dbReference type="InterPro" id="IPR018062">
    <property type="entry name" value="HTH_AraC-typ_CS"/>
</dbReference>
<feature type="compositionally biased region" description="Pro residues" evidence="14">
    <location>
        <begin position="282"/>
        <end position="298"/>
    </location>
</feature>
<evidence type="ECO:0000256" key="5">
    <source>
        <dbReference type="ARBA" id="ARBA00022679"/>
    </source>
</evidence>
<evidence type="ECO:0000256" key="8">
    <source>
        <dbReference type="ARBA" id="ARBA00022833"/>
    </source>
</evidence>